<keyword evidence="1" id="KW-0812">Transmembrane</keyword>
<organism evidence="2 3">
    <name type="scientific">Rhinocladiella mackenziei CBS 650.93</name>
    <dbReference type="NCBI Taxonomy" id="1442369"/>
    <lineage>
        <taxon>Eukaryota</taxon>
        <taxon>Fungi</taxon>
        <taxon>Dikarya</taxon>
        <taxon>Ascomycota</taxon>
        <taxon>Pezizomycotina</taxon>
        <taxon>Eurotiomycetes</taxon>
        <taxon>Chaetothyriomycetidae</taxon>
        <taxon>Chaetothyriales</taxon>
        <taxon>Herpotrichiellaceae</taxon>
        <taxon>Rhinocladiella</taxon>
    </lineage>
</organism>
<protein>
    <submittedName>
        <fullName evidence="2">Uncharacterized protein</fullName>
    </submittedName>
</protein>
<keyword evidence="1" id="KW-0472">Membrane</keyword>
<dbReference type="EMBL" id="KN847486">
    <property type="protein sequence ID" value="KIW99591.1"/>
    <property type="molecule type" value="Genomic_DNA"/>
</dbReference>
<evidence type="ECO:0000313" key="3">
    <source>
        <dbReference type="Proteomes" id="UP000053617"/>
    </source>
</evidence>
<dbReference type="AlphaFoldDB" id="A0A0D2FBW3"/>
<name>A0A0D2FBW3_9EURO</name>
<accession>A0A0D2FBW3</accession>
<dbReference type="GeneID" id="25299401"/>
<dbReference type="HOGENOM" id="CLU_2623323_0_0_1"/>
<gene>
    <name evidence="2" type="ORF">Z518_11330</name>
</gene>
<keyword evidence="1" id="KW-1133">Transmembrane helix</keyword>
<dbReference type="Proteomes" id="UP000053617">
    <property type="component" value="Unassembled WGS sequence"/>
</dbReference>
<feature type="transmembrane region" description="Helical" evidence="1">
    <location>
        <begin position="15"/>
        <end position="34"/>
    </location>
</feature>
<proteinExistence type="predicted"/>
<dbReference type="VEuPathDB" id="FungiDB:Z518_11330"/>
<evidence type="ECO:0000256" key="1">
    <source>
        <dbReference type="SAM" id="Phobius"/>
    </source>
</evidence>
<keyword evidence="3" id="KW-1185">Reference proteome</keyword>
<sequence>MAPGSAIIDVLRTQISPSALGVTCILILCTLLFLNSENSLYKGFEPIGVERNAWTYGEARKRYITNAKSILWEGLEKV</sequence>
<evidence type="ECO:0000313" key="2">
    <source>
        <dbReference type="EMBL" id="KIW99591.1"/>
    </source>
</evidence>
<dbReference type="RefSeq" id="XP_013266728.1">
    <property type="nucleotide sequence ID" value="XM_013411274.1"/>
</dbReference>
<reference evidence="2 3" key="1">
    <citation type="submission" date="2015-01" db="EMBL/GenBank/DDBJ databases">
        <title>The Genome Sequence of Rhinocladiella mackenzie CBS 650.93.</title>
        <authorList>
            <consortium name="The Broad Institute Genomics Platform"/>
            <person name="Cuomo C."/>
            <person name="de Hoog S."/>
            <person name="Gorbushina A."/>
            <person name="Stielow B."/>
            <person name="Teixiera M."/>
            <person name="Abouelleil A."/>
            <person name="Chapman S.B."/>
            <person name="Priest M."/>
            <person name="Young S.K."/>
            <person name="Wortman J."/>
            <person name="Nusbaum C."/>
            <person name="Birren B."/>
        </authorList>
    </citation>
    <scope>NUCLEOTIDE SEQUENCE [LARGE SCALE GENOMIC DNA]</scope>
    <source>
        <strain evidence="2 3">CBS 650.93</strain>
    </source>
</reference>